<feature type="domain" description="GH18" evidence="3">
    <location>
        <begin position="445"/>
        <end position="800"/>
    </location>
</feature>
<organism evidence="4 5">
    <name type="scientific">Stomoxys calcitrans</name>
    <name type="common">Stable fly</name>
    <name type="synonym">Conops calcitrans</name>
    <dbReference type="NCBI Taxonomy" id="35570"/>
    <lineage>
        <taxon>Eukaryota</taxon>
        <taxon>Metazoa</taxon>
        <taxon>Ecdysozoa</taxon>
        <taxon>Arthropoda</taxon>
        <taxon>Hexapoda</taxon>
        <taxon>Insecta</taxon>
        <taxon>Pterygota</taxon>
        <taxon>Neoptera</taxon>
        <taxon>Endopterygota</taxon>
        <taxon>Diptera</taxon>
        <taxon>Brachycera</taxon>
        <taxon>Muscomorpha</taxon>
        <taxon>Muscoidea</taxon>
        <taxon>Muscidae</taxon>
        <taxon>Stomoxys</taxon>
    </lineage>
</organism>
<dbReference type="OrthoDB" id="73875at2759"/>
<dbReference type="GO" id="GO:0005576">
    <property type="term" value="C:extracellular region"/>
    <property type="evidence" value="ECO:0007669"/>
    <property type="project" value="TreeGrafter"/>
</dbReference>
<dbReference type="GO" id="GO:0006032">
    <property type="term" value="P:chitin catabolic process"/>
    <property type="evidence" value="ECO:0007669"/>
    <property type="project" value="TreeGrafter"/>
</dbReference>
<dbReference type="InterPro" id="IPR017853">
    <property type="entry name" value="GH"/>
</dbReference>
<dbReference type="PANTHER" id="PTHR11177:SF360">
    <property type="entry name" value="CHITINASE 4-RELATED"/>
    <property type="match status" value="1"/>
</dbReference>
<feature type="domain" description="GH18" evidence="3">
    <location>
        <begin position="24"/>
        <end position="379"/>
    </location>
</feature>
<dbReference type="GO" id="GO:0005975">
    <property type="term" value="P:carbohydrate metabolic process"/>
    <property type="evidence" value="ECO:0007669"/>
    <property type="project" value="InterPro"/>
</dbReference>
<dbReference type="GO" id="GO:0004568">
    <property type="term" value="F:chitinase activity"/>
    <property type="evidence" value="ECO:0007669"/>
    <property type="project" value="TreeGrafter"/>
</dbReference>
<dbReference type="VEuPathDB" id="VectorBase:SCAU013609"/>
<dbReference type="Gene3D" id="3.10.50.10">
    <property type="match status" value="2"/>
</dbReference>
<dbReference type="SUPFAM" id="SSF51445">
    <property type="entry name" value="(Trans)glycosidases"/>
    <property type="match status" value="2"/>
</dbReference>
<dbReference type="InterPro" id="IPR050314">
    <property type="entry name" value="Glycosyl_Hydrlase_18"/>
</dbReference>
<dbReference type="SMART" id="SM00636">
    <property type="entry name" value="Glyco_18"/>
    <property type="match status" value="2"/>
</dbReference>
<sequence>MFKFLFFLTIFTLCDILQAVETDKMINCYYGSWNHNDQFRKHLEPKDINPYLCTHISYGFFGISSVGAFTVLNVNRDLNLGYLDHTLALKWRNPELKMIAVVGGPSVSSKLFSRVAAMPELRSTFRHTTLAFLQAHGFDGLDLHWLYPGSEGMSGDFGYFVTLLKELKEALSPLKMELGISVSGKVSIARNWYDIPNIVKYVDFINVMAYNYTSGNRLTHDAPLFGRGDDNVEATINFWIDKGAPSSKLNLGVAFVAHSYILWDSQDIRTETAVDTEWPFSSVEPEFKPYGQICHIEYMKLIFNTSYGFDGEVGASFVQDQVTWTSYESPRSLEMKMDFVLQERLRGVMIWSLQNDDYLGKCFEDYAMLQVINRKLDNRFQCQPNICCIKSIKLRNFCFKIESEGQFHTCSVEKNSSSYSKMNQLIFLLITLALCGLSETVITNKMINCYYGVWSFKRPTGARLGPVDIDPYLCTHISYAYFGISDEGLFTALQPKRGLLNRTINLKWRNPELKLIAVFGGPEVDLQHFLKMKSYDCRKFLIFRDSMSSFLLENGFDGVDLHWLLEKSGNELPQKNEFTDMLRGFKQGLAGIGLTVGVTVSGEISYARMAYDVKAIAKIADYINIRSYNYSHDTWATHDAPLWGTDEYNVDRTIQYWLENGAPASKLNVGVAFTGRSFQIKPLKHLETKTVAVGPGISGLYTREKNYMSYHELCKIQKRLKRLQPKALGFDTIDGASFMQFRDYWWSYENAQSLELKLDYLLEHQLGGIMIWSLGNDDFNGRCGPNFPLLQFIVRKLDDRYECLRGRCCIITKNLVQLCFEAY</sequence>
<dbReference type="STRING" id="35570.A0A1I8Q3S3"/>
<keyword evidence="5" id="KW-1185">Reference proteome</keyword>
<evidence type="ECO:0000313" key="5">
    <source>
        <dbReference type="Proteomes" id="UP000095300"/>
    </source>
</evidence>
<dbReference type="EnsemblMetazoa" id="SCAU013609-RA">
    <property type="protein sequence ID" value="SCAU013609-PA"/>
    <property type="gene ID" value="SCAU013609"/>
</dbReference>
<proteinExistence type="predicted"/>
<name>A0A1I8Q3S3_STOCA</name>
<dbReference type="Proteomes" id="UP000095300">
    <property type="component" value="Unassembled WGS sequence"/>
</dbReference>
<reference evidence="4" key="1">
    <citation type="submission" date="2020-05" db="UniProtKB">
        <authorList>
            <consortium name="EnsemblMetazoa"/>
        </authorList>
    </citation>
    <scope>IDENTIFICATION</scope>
    <source>
        <strain evidence="4">USDA</strain>
    </source>
</reference>
<gene>
    <name evidence="4" type="primary">106089332</name>
</gene>
<accession>A0A1I8Q3S3</accession>
<evidence type="ECO:0000313" key="4">
    <source>
        <dbReference type="EnsemblMetazoa" id="SCAU013609-PA"/>
    </source>
</evidence>
<dbReference type="Pfam" id="PF00704">
    <property type="entry name" value="Glyco_hydro_18"/>
    <property type="match status" value="2"/>
</dbReference>
<dbReference type="AlphaFoldDB" id="A0A1I8Q3S3"/>
<evidence type="ECO:0000256" key="2">
    <source>
        <dbReference type="SAM" id="SignalP"/>
    </source>
</evidence>
<dbReference type="PANTHER" id="PTHR11177">
    <property type="entry name" value="CHITINASE"/>
    <property type="match status" value="1"/>
</dbReference>
<evidence type="ECO:0000259" key="3">
    <source>
        <dbReference type="PROSITE" id="PS51910"/>
    </source>
</evidence>
<keyword evidence="1 2" id="KW-0732">Signal</keyword>
<dbReference type="SUPFAM" id="SSF54556">
    <property type="entry name" value="Chitinase insertion domain"/>
    <property type="match status" value="1"/>
</dbReference>
<dbReference type="InterPro" id="IPR029070">
    <property type="entry name" value="Chitinase_insertion_sf"/>
</dbReference>
<dbReference type="Gene3D" id="3.20.20.80">
    <property type="entry name" value="Glycosidases"/>
    <property type="match status" value="2"/>
</dbReference>
<dbReference type="InterPro" id="IPR011583">
    <property type="entry name" value="Chitinase_II/V-like_cat"/>
</dbReference>
<protein>
    <recommendedName>
        <fullName evidence="3">GH18 domain-containing protein</fullName>
    </recommendedName>
</protein>
<evidence type="ECO:0000256" key="1">
    <source>
        <dbReference type="ARBA" id="ARBA00022729"/>
    </source>
</evidence>
<feature type="signal peptide" evidence="2">
    <location>
        <begin position="1"/>
        <end position="19"/>
    </location>
</feature>
<dbReference type="GO" id="GO:0008061">
    <property type="term" value="F:chitin binding"/>
    <property type="evidence" value="ECO:0007669"/>
    <property type="project" value="InterPro"/>
</dbReference>
<dbReference type="PROSITE" id="PS51910">
    <property type="entry name" value="GH18_2"/>
    <property type="match status" value="2"/>
</dbReference>
<dbReference type="InterPro" id="IPR001223">
    <property type="entry name" value="Glyco_hydro18_cat"/>
</dbReference>
<feature type="chain" id="PRO_5009327653" description="GH18 domain-containing protein" evidence="2">
    <location>
        <begin position="20"/>
        <end position="823"/>
    </location>
</feature>